<protein>
    <submittedName>
        <fullName evidence="2">Uncharacterized protein</fullName>
    </submittedName>
</protein>
<name>A0A0D7B0R3_9AGAR</name>
<evidence type="ECO:0000313" key="2">
    <source>
        <dbReference type="EMBL" id="KIY63724.1"/>
    </source>
</evidence>
<dbReference type="AlphaFoldDB" id="A0A0D7B0R3"/>
<gene>
    <name evidence="2" type="ORF">CYLTODRAFT_126696</name>
</gene>
<proteinExistence type="predicted"/>
<accession>A0A0D7B0R3</accession>
<evidence type="ECO:0000256" key="1">
    <source>
        <dbReference type="SAM" id="MobiDB-lite"/>
    </source>
</evidence>
<evidence type="ECO:0000313" key="3">
    <source>
        <dbReference type="Proteomes" id="UP000054007"/>
    </source>
</evidence>
<feature type="region of interest" description="Disordered" evidence="1">
    <location>
        <begin position="657"/>
        <end position="690"/>
    </location>
</feature>
<reference evidence="2 3" key="1">
    <citation type="journal article" date="2015" name="Fungal Genet. Biol.">
        <title>Evolution of novel wood decay mechanisms in Agaricales revealed by the genome sequences of Fistulina hepatica and Cylindrobasidium torrendii.</title>
        <authorList>
            <person name="Floudas D."/>
            <person name="Held B.W."/>
            <person name="Riley R."/>
            <person name="Nagy L.G."/>
            <person name="Koehler G."/>
            <person name="Ransdell A.S."/>
            <person name="Younus H."/>
            <person name="Chow J."/>
            <person name="Chiniquy J."/>
            <person name="Lipzen A."/>
            <person name="Tritt A."/>
            <person name="Sun H."/>
            <person name="Haridas S."/>
            <person name="LaButti K."/>
            <person name="Ohm R.A."/>
            <person name="Kues U."/>
            <person name="Blanchette R.A."/>
            <person name="Grigoriev I.V."/>
            <person name="Minto R.E."/>
            <person name="Hibbett D.S."/>
        </authorList>
    </citation>
    <scope>NUCLEOTIDE SEQUENCE [LARGE SCALE GENOMIC DNA]</scope>
    <source>
        <strain evidence="2 3">FP15055 ss-10</strain>
    </source>
</reference>
<organism evidence="2 3">
    <name type="scientific">Cylindrobasidium torrendii FP15055 ss-10</name>
    <dbReference type="NCBI Taxonomy" id="1314674"/>
    <lineage>
        <taxon>Eukaryota</taxon>
        <taxon>Fungi</taxon>
        <taxon>Dikarya</taxon>
        <taxon>Basidiomycota</taxon>
        <taxon>Agaricomycotina</taxon>
        <taxon>Agaricomycetes</taxon>
        <taxon>Agaricomycetidae</taxon>
        <taxon>Agaricales</taxon>
        <taxon>Marasmiineae</taxon>
        <taxon>Physalacriaceae</taxon>
        <taxon>Cylindrobasidium</taxon>
    </lineage>
</organism>
<feature type="compositionally biased region" description="Basic and acidic residues" evidence="1">
    <location>
        <begin position="661"/>
        <end position="677"/>
    </location>
</feature>
<sequence length="690" mass="76541">MRFDFFLTAYTTNVLVITPSEDARDFVAKNVCPWACEKLLASISPASTPREADLVQQLLECLPTTRISPVDRATAAKALRNTAYRWNDVDLFVRACRACGLDQCLEAMSIEGMVSACQAFDWSNLSSTFTEIYQQSTSSTACRQLITALLTSPTKSHDREIAQWCRTMSVNAFDNIQQLDVDDVPWVAAILHSNAYPVAYARDELFPQLVKVQPQKLSVWASLFSAVLVDTRPEVEIQAMTNVIKMVLCSLADSIPVYPSQTPGNIMGYHPFTLNPLDQFIVLCCRYDVPEAMSLIFDRMWQERELQQQRVTTGRYPPSEYYSAIVNLLSTHVAAKPELKPHLHKFHEHAAELLLSDLTDQPTMVLMAIKNTAHPISTLEQTFTADRVREIGKNRQTLIITVKAISKDLRRLAASSAFTSFKHVLKICLAELTRTFDNKKSYVYGIGVQPATELIELCFTLKLPTYAGNVLAKFLSIPETDKKTYIQQSLVGILEALPGILRPHNTRINKVPWSSFAAEVIKNYIRHVLGAKPPPFSVAESTVKALSCGCGLCTTHLLPILLNSKQSGRITQNGPVRTHIEKRLAAAKPWGMKWQTSIGGRPYSLVIRKPAAMVAPAAWNTTCIEARKVLALLGNANAQAKALGDDYDWVTGTIEGTSKPPLDHVAKGQEAKKREAGAADASAHKKARSR</sequence>
<keyword evidence="3" id="KW-1185">Reference proteome</keyword>
<dbReference type="Proteomes" id="UP000054007">
    <property type="component" value="Unassembled WGS sequence"/>
</dbReference>
<dbReference type="EMBL" id="KN880677">
    <property type="protein sequence ID" value="KIY63724.1"/>
    <property type="molecule type" value="Genomic_DNA"/>
</dbReference>
<dbReference type="OrthoDB" id="3266192at2759"/>